<evidence type="ECO:0000256" key="1">
    <source>
        <dbReference type="SAM" id="MobiDB-lite"/>
    </source>
</evidence>
<proteinExistence type="predicted"/>
<feature type="compositionally biased region" description="Low complexity" evidence="1">
    <location>
        <begin position="55"/>
        <end position="76"/>
    </location>
</feature>
<name>A0A8H7VI66_9FUNG</name>
<feature type="compositionally biased region" description="Polar residues" evidence="1">
    <location>
        <begin position="406"/>
        <end position="419"/>
    </location>
</feature>
<comment type="caution">
    <text evidence="2">The sequence shown here is derived from an EMBL/GenBank/DDBJ whole genome shotgun (WGS) entry which is preliminary data.</text>
</comment>
<feature type="region of interest" description="Disordered" evidence="1">
    <location>
        <begin position="92"/>
        <end position="116"/>
    </location>
</feature>
<feature type="compositionally biased region" description="Basic and acidic residues" evidence="1">
    <location>
        <begin position="245"/>
        <end position="261"/>
    </location>
</feature>
<dbReference type="Proteomes" id="UP000646827">
    <property type="component" value="Unassembled WGS sequence"/>
</dbReference>
<feature type="region of interest" description="Disordered" evidence="1">
    <location>
        <begin position="405"/>
        <end position="451"/>
    </location>
</feature>
<organism evidence="2 3">
    <name type="scientific">Circinella minor</name>
    <dbReference type="NCBI Taxonomy" id="1195481"/>
    <lineage>
        <taxon>Eukaryota</taxon>
        <taxon>Fungi</taxon>
        <taxon>Fungi incertae sedis</taxon>
        <taxon>Mucoromycota</taxon>
        <taxon>Mucoromycotina</taxon>
        <taxon>Mucoromycetes</taxon>
        <taxon>Mucorales</taxon>
        <taxon>Lichtheimiaceae</taxon>
        <taxon>Circinella</taxon>
    </lineage>
</organism>
<dbReference type="AlphaFoldDB" id="A0A8H7VI66"/>
<feature type="region of interest" description="Disordered" evidence="1">
    <location>
        <begin position="208"/>
        <end position="265"/>
    </location>
</feature>
<reference evidence="2 3" key="1">
    <citation type="submission" date="2020-12" db="EMBL/GenBank/DDBJ databases">
        <title>Metabolic potential, ecology and presence of endohyphal bacteria is reflected in genomic diversity of Mucoromycotina.</title>
        <authorList>
            <person name="Muszewska A."/>
            <person name="Okrasinska A."/>
            <person name="Steczkiewicz K."/>
            <person name="Drgas O."/>
            <person name="Orlowska M."/>
            <person name="Perlinska-Lenart U."/>
            <person name="Aleksandrzak-Piekarczyk T."/>
            <person name="Szatraj K."/>
            <person name="Zielenkiewicz U."/>
            <person name="Pilsyk S."/>
            <person name="Malc E."/>
            <person name="Mieczkowski P."/>
            <person name="Kruszewska J.S."/>
            <person name="Biernat P."/>
            <person name="Pawlowska J."/>
        </authorList>
    </citation>
    <scope>NUCLEOTIDE SEQUENCE [LARGE SCALE GENOMIC DNA]</scope>
    <source>
        <strain evidence="2 3">CBS 142.35</strain>
    </source>
</reference>
<dbReference type="OrthoDB" id="2372567at2759"/>
<dbReference type="EMBL" id="JAEPRB010000301">
    <property type="protein sequence ID" value="KAG2217403.1"/>
    <property type="molecule type" value="Genomic_DNA"/>
</dbReference>
<feature type="compositionally biased region" description="Basic residues" evidence="1">
    <location>
        <begin position="1"/>
        <end position="10"/>
    </location>
</feature>
<gene>
    <name evidence="2" type="ORF">INT45_005893</name>
</gene>
<feature type="compositionally biased region" description="Polar residues" evidence="1">
    <location>
        <begin position="285"/>
        <end position="295"/>
    </location>
</feature>
<feature type="region of interest" description="Disordered" evidence="1">
    <location>
        <begin position="1"/>
        <end position="33"/>
    </location>
</feature>
<feature type="compositionally biased region" description="Low complexity" evidence="1">
    <location>
        <begin position="208"/>
        <end position="225"/>
    </location>
</feature>
<feature type="region of interest" description="Disordered" evidence="1">
    <location>
        <begin position="285"/>
        <end position="324"/>
    </location>
</feature>
<feature type="compositionally biased region" description="Polar residues" evidence="1">
    <location>
        <begin position="94"/>
        <end position="115"/>
    </location>
</feature>
<sequence length="504" mass="57131">MQKALSHRHSFPPPSHRFSSQQDNLIASPSSPVFDSGGDINAANMVNGMNTPTVAAAATPGVDPGTTSRTTPSSRFSEIEQVLPSDPRLVSVIASPQPSSSTADRLQHSQRQPKQQHIEPFISSLTEANLKFHTNSYSNSKETRKFYVDSYVETQANVIQLETKLQRRRRAEIRSLVPLDILSLSDEVIIQQPVTQLIVENLTTTLADNTTNNNNNNSSVNNNNNQKKRRKWFPRWLMPVRFKRKQGEERQEKQHKQELGKHQHASLEITAMGKEEGTLINNNAVNQQPLQQRRYSSTSPTKASAITPTTATPPVSTPPHVERNSWAAPETSYQQYQNEKLELLHEGLCGLNNVNILRALGEHNRAVTGKGERAGTTTSMIILSSQPQLQEQQQLRHQDIKRDSGVSFTTQQQHANNSNKSRRRFSTRLRSVREQDEQEQQQQQNQLGNTSTLIGFRYPRMVHRKTLRDAAIYVLSSELSFYENEDYFDDHGYVDEMDNHHDQA</sequence>
<evidence type="ECO:0000313" key="2">
    <source>
        <dbReference type="EMBL" id="KAG2217403.1"/>
    </source>
</evidence>
<feature type="compositionally biased region" description="Polar residues" evidence="1">
    <location>
        <begin position="21"/>
        <end position="33"/>
    </location>
</feature>
<evidence type="ECO:0000313" key="3">
    <source>
        <dbReference type="Proteomes" id="UP000646827"/>
    </source>
</evidence>
<feature type="region of interest" description="Disordered" evidence="1">
    <location>
        <begin position="55"/>
        <end position="78"/>
    </location>
</feature>
<accession>A0A8H7VI66</accession>
<feature type="compositionally biased region" description="Low complexity" evidence="1">
    <location>
        <begin position="296"/>
        <end position="314"/>
    </location>
</feature>
<protein>
    <submittedName>
        <fullName evidence="2">Uncharacterized protein</fullName>
    </submittedName>
</protein>
<keyword evidence="3" id="KW-1185">Reference proteome</keyword>